<protein>
    <recommendedName>
        <fullName evidence="2">DUF4340 domain-containing protein</fullName>
    </recommendedName>
</protein>
<dbReference type="AlphaFoldDB" id="A0A3B0YTY3"/>
<dbReference type="EMBL" id="UOFN01000124">
    <property type="protein sequence ID" value="VAW80110.1"/>
    <property type="molecule type" value="Genomic_DNA"/>
</dbReference>
<sequence length="282" mass="32040">MKSRWLINLLLFVTVAILILVARYEPGIEKTQTQNVTPITADDVTQLRVERQLRDELILEKDKEGFWWIAREPRLPADSFQVRALTRLAEQTVVRSYPASELDLAQLELDPPRTSLMLNTTRIDFGGIDALESLRYLRIGDRVSLVPDLYLHLVEAGYTHFVRRKLLPQRARISSLSLPGQDIHQTESGWAVTPDSEIEADILKQFIEHWEDATAINVRETEPSAVGETVFIHLVGQTKPIELVVIAREPELVLARPAFGIEYRMGDLATRLLEPSTTNDTP</sequence>
<reference evidence="1" key="1">
    <citation type="submission" date="2018-06" db="EMBL/GenBank/DDBJ databases">
        <authorList>
            <person name="Zhirakovskaya E."/>
        </authorList>
    </citation>
    <scope>NUCLEOTIDE SEQUENCE</scope>
</reference>
<proteinExistence type="predicted"/>
<name>A0A3B0YTY3_9ZZZZ</name>
<organism evidence="1">
    <name type="scientific">hydrothermal vent metagenome</name>
    <dbReference type="NCBI Taxonomy" id="652676"/>
    <lineage>
        <taxon>unclassified sequences</taxon>
        <taxon>metagenomes</taxon>
        <taxon>ecological metagenomes</taxon>
    </lineage>
</organism>
<evidence type="ECO:0008006" key="2">
    <source>
        <dbReference type="Google" id="ProtNLM"/>
    </source>
</evidence>
<accession>A0A3B0YTY3</accession>
<evidence type="ECO:0000313" key="1">
    <source>
        <dbReference type="EMBL" id="VAW80110.1"/>
    </source>
</evidence>
<gene>
    <name evidence="1" type="ORF">MNBD_GAMMA15-1412</name>
</gene>